<gene>
    <name evidence="2" type="ORF">LODBEIA_P19490</name>
</gene>
<feature type="compositionally biased region" description="Acidic residues" evidence="1">
    <location>
        <begin position="100"/>
        <end position="112"/>
    </location>
</feature>
<feature type="compositionally biased region" description="Acidic residues" evidence="1">
    <location>
        <begin position="398"/>
        <end position="410"/>
    </location>
</feature>
<feature type="compositionally biased region" description="Low complexity" evidence="1">
    <location>
        <begin position="37"/>
        <end position="48"/>
    </location>
</feature>
<evidence type="ECO:0000313" key="3">
    <source>
        <dbReference type="Proteomes" id="UP001497383"/>
    </source>
</evidence>
<feature type="compositionally biased region" description="Polar residues" evidence="1">
    <location>
        <begin position="190"/>
        <end position="201"/>
    </location>
</feature>
<dbReference type="Proteomes" id="UP001497383">
    <property type="component" value="Chromosome 2"/>
</dbReference>
<feature type="compositionally biased region" description="Pro residues" evidence="1">
    <location>
        <begin position="85"/>
        <end position="99"/>
    </location>
</feature>
<feature type="compositionally biased region" description="Basic residues" evidence="1">
    <location>
        <begin position="282"/>
        <end position="296"/>
    </location>
</feature>
<evidence type="ECO:0000313" key="2">
    <source>
        <dbReference type="EMBL" id="CAK9437571.1"/>
    </source>
</evidence>
<sequence>MTTPEVNTVPHVRRQTNTPRNRFAWVRRLMQGQNRGTSSTTPSSIPQPNKNRSRPRTSHSESNTSRVRVPRNRQHTADVLASPVAQPPAPVPPQRPPLQPEEEDEEDFAETNADEGDLTLRFQENDIIHHISNEPLQQDYYSMSDQNTNFSEDNVSTIPLKSIMSFQSTTKDPSILSANDLHNDQASSLNAAASTAQTSLAPSLPGSMNYAHGNHQYHQHQHHHNHHPQHHQQAQPIILSNTPSQATSSPNTPTSTSSTTTPTSTPTPTPTSTPNPLQQEHPHHHQHQHQHNHQNQHHQGVTIILAGERDNESVVTLASSSRRMRRRSIDTNCSTAGIPPASIMERVHINPTTGASSSITYATSIKTSKTDGNRTSSHMSKYEYDDDNNDENNHGEAEAEEDDDEEEEEEDNRHEASEAGSYANNHENHHARTRSFKSYTS</sequence>
<dbReference type="GeneID" id="92207145"/>
<feature type="region of interest" description="Disordered" evidence="1">
    <location>
        <begin position="1"/>
        <end position="112"/>
    </location>
</feature>
<feature type="region of interest" description="Disordered" evidence="1">
    <location>
        <begin position="190"/>
        <end position="299"/>
    </location>
</feature>
<protein>
    <submittedName>
        <fullName evidence="2">Uncharacterized protein</fullName>
    </submittedName>
</protein>
<feature type="region of interest" description="Disordered" evidence="1">
    <location>
        <begin position="367"/>
        <end position="441"/>
    </location>
</feature>
<feature type="compositionally biased region" description="Basic residues" evidence="1">
    <location>
        <begin position="215"/>
        <end position="230"/>
    </location>
</feature>
<reference evidence="2 3" key="1">
    <citation type="submission" date="2024-03" db="EMBL/GenBank/DDBJ databases">
        <authorList>
            <person name="Brejova B."/>
        </authorList>
    </citation>
    <scope>NUCLEOTIDE SEQUENCE [LARGE SCALE GENOMIC DNA]</scope>
    <source>
        <strain evidence="2 3">CBS 14171</strain>
    </source>
</reference>
<feature type="compositionally biased region" description="Low complexity" evidence="1">
    <location>
        <begin position="231"/>
        <end position="264"/>
    </location>
</feature>
<accession>A0ABP0ZN67</accession>
<dbReference type="EMBL" id="OZ022406">
    <property type="protein sequence ID" value="CAK9437571.1"/>
    <property type="molecule type" value="Genomic_DNA"/>
</dbReference>
<dbReference type="RefSeq" id="XP_066828887.1">
    <property type="nucleotide sequence ID" value="XM_066971893.1"/>
</dbReference>
<keyword evidence="3" id="KW-1185">Reference proteome</keyword>
<organism evidence="2 3">
    <name type="scientific">Lodderomyces beijingensis</name>
    <dbReference type="NCBI Taxonomy" id="1775926"/>
    <lineage>
        <taxon>Eukaryota</taxon>
        <taxon>Fungi</taxon>
        <taxon>Dikarya</taxon>
        <taxon>Ascomycota</taxon>
        <taxon>Saccharomycotina</taxon>
        <taxon>Pichiomycetes</taxon>
        <taxon>Debaryomycetaceae</taxon>
        <taxon>Candida/Lodderomyces clade</taxon>
        <taxon>Lodderomyces</taxon>
    </lineage>
</organism>
<name>A0ABP0ZN67_9ASCO</name>
<proteinExistence type="predicted"/>
<evidence type="ECO:0000256" key="1">
    <source>
        <dbReference type="SAM" id="MobiDB-lite"/>
    </source>
</evidence>